<evidence type="ECO:0008006" key="2">
    <source>
        <dbReference type="Google" id="ProtNLM"/>
    </source>
</evidence>
<dbReference type="EMBL" id="CACVAQ010000539">
    <property type="protein sequence ID" value="CAA6830177.1"/>
    <property type="molecule type" value="Genomic_DNA"/>
</dbReference>
<name>A0A6S6UK27_9BACT</name>
<gene>
    <name evidence="1" type="ORF">HELGO_WM26823</name>
</gene>
<protein>
    <recommendedName>
        <fullName evidence="2">DUF1569 domain-containing protein</fullName>
    </recommendedName>
</protein>
<dbReference type="InterPro" id="IPR011463">
    <property type="entry name" value="DUF1569"/>
</dbReference>
<organism evidence="1">
    <name type="scientific">uncultured Aureispira sp</name>
    <dbReference type="NCBI Taxonomy" id="1331704"/>
    <lineage>
        <taxon>Bacteria</taxon>
        <taxon>Pseudomonadati</taxon>
        <taxon>Bacteroidota</taxon>
        <taxon>Saprospiria</taxon>
        <taxon>Saprospirales</taxon>
        <taxon>Saprospiraceae</taxon>
        <taxon>Aureispira</taxon>
        <taxon>environmental samples</taxon>
    </lineage>
</organism>
<dbReference type="Pfam" id="PF07606">
    <property type="entry name" value="DUF1569"/>
    <property type="match status" value="1"/>
</dbReference>
<proteinExistence type="predicted"/>
<evidence type="ECO:0000313" key="1">
    <source>
        <dbReference type="EMBL" id="CAA6830177.1"/>
    </source>
</evidence>
<reference evidence="1" key="1">
    <citation type="submission" date="2020-01" db="EMBL/GenBank/DDBJ databases">
        <authorList>
            <person name="Meier V. D."/>
            <person name="Meier V D."/>
        </authorList>
    </citation>
    <scope>NUCLEOTIDE SEQUENCE</scope>
    <source>
        <strain evidence="1">HLG_WM_MAG_10</strain>
    </source>
</reference>
<sequence>MATTTKPNIFEPKVYENLKARFEKIEVNTTPRWGKMNAAQMFAHCTEVQEACNGKALENTPFFLKLFKGFIKKSILNDKPYPKGSATHQQYVVNSQKDFDIEKQQFFDSLANFVKNTGSAKHTLFGKMSPEERSWAIYKHSVHHLEQFGV</sequence>
<accession>A0A6S6UK27</accession>
<dbReference type="AlphaFoldDB" id="A0A6S6UK27"/>